<dbReference type="PANTHER" id="PTHR43638">
    <property type="entry name" value="OXIDOREDUCTASE, ALDO/KETO REDUCTASE FAMILY PROTEIN"/>
    <property type="match status" value="1"/>
</dbReference>
<dbReference type="AlphaFoldDB" id="A0A8T3V135"/>
<protein>
    <submittedName>
        <fullName evidence="2">Aldo/keto reductase</fullName>
    </submittedName>
</protein>
<comment type="caution">
    <text evidence="2">The sequence shown here is derived from an EMBL/GenBank/DDBJ whole genome shotgun (WGS) entry which is preliminary data.</text>
</comment>
<dbReference type="Pfam" id="PF00248">
    <property type="entry name" value="Aldo_ket_red"/>
    <property type="match status" value="1"/>
</dbReference>
<dbReference type="PANTHER" id="PTHR43638:SF3">
    <property type="entry name" value="ALDEHYDE REDUCTASE"/>
    <property type="match status" value="1"/>
</dbReference>
<reference evidence="2 3" key="1">
    <citation type="submission" date="2020-09" db="EMBL/GenBank/DDBJ databases">
        <title>Genomic characterization of a novel Parvarchaeota family in acid mine drainage sediments.</title>
        <authorList>
            <person name="Luo Z.-H."/>
        </authorList>
    </citation>
    <scope>NUCLEOTIDE SEQUENCE [LARGE SCALE GENOMIC DNA]</scope>
    <source>
        <strain evidence="2">MAS1_bins.189</strain>
    </source>
</reference>
<dbReference type="CDD" id="cd19072">
    <property type="entry name" value="AKR_AKR3F1-like"/>
    <property type="match status" value="1"/>
</dbReference>
<dbReference type="PROSITE" id="PS00062">
    <property type="entry name" value="ALDOKETO_REDUCTASE_2"/>
    <property type="match status" value="1"/>
</dbReference>
<dbReference type="GO" id="GO:0016491">
    <property type="term" value="F:oxidoreductase activity"/>
    <property type="evidence" value="ECO:0007669"/>
    <property type="project" value="InterPro"/>
</dbReference>
<evidence type="ECO:0000259" key="1">
    <source>
        <dbReference type="Pfam" id="PF00248"/>
    </source>
</evidence>
<dbReference type="InterPro" id="IPR023210">
    <property type="entry name" value="NADP_OxRdtase_dom"/>
</dbReference>
<dbReference type="InterPro" id="IPR018170">
    <property type="entry name" value="Aldo/ket_reductase_CS"/>
</dbReference>
<organism evidence="2 3">
    <name type="scientific">Candidatus Acidifodinimicrobium mancum</name>
    <dbReference type="NCBI Taxonomy" id="2898728"/>
    <lineage>
        <taxon>Archaea</taxon>
        <taxon>Candidatus Parvarchaeota</taxon>
        <taxon>Candidatus Acidifodinimicrobiaceae</taxon>
        <taxon>Candidatus Acidifodinimicrobium</taxon>
    </lineage>
</organism>
<dbReference type="SUPFAM" id="SSF51430">
    <property type="entry name" value="NAD(P)-linked oxidoreductase"/>
    <property type="match status" value="1"/>
</dbReference>
<dbReference type="InterPro" id="IPR036812">
    <property type="entry name" value="NAD(P)_OxRdtase_dom_sf"/>
</dbReference>
<name>A0A8T3V135_9ARCH</name>
<evidence type="ECO:0000313" key="2">
    <source>
        <dbReference type="EMBL" id="MBE5728695.1"/>
    </source>
</evidence>
<dbReference type="PIRSF" id="PIRSF000097">
    <property type="entry name" value="AKR"/>
    <property type="match status" value="1"/>
</dbReference>
<dbReference type="PRINTS" id="PR00069">
    <property type="entry name" value="ALDKETRDTASE"/>
</dbReference>
<proteinExistence type="predicted"/>
<feature type="domain" description="NADP-dependent oxidoreductase" evidence="1">
    <location>
        <begin position="16"/>
        <end position="265"/>
    </location>
</feature>
<evidence type="ECO:0000313" key="3">
    <source>
        <dbReference type="Proteomes" id="UP000718571"/>
    </source>
</evidence>
<gene>
    <name evidence="2" type="ORF">IHE51_02440</name>
</gene>
<dbReference type="Proteomes" id="UP000718571">
    <property type="component" value="Unassembled WGS sequence"/>
</dbReference>
<sequence>MEMKEFNKTGNKISVIGVGTWQLSDDREGNINSIRYAIDQKVNFIDTAEIYNTEDIVGEAIRTYGRENLFIASKVWPAHFRYDDVIKACGGSLSRIGTKYLDLYQLHWPNKAIHIEETMKAMEKLVDDGKIKNIGVSNFSLEDLKEAQGAMKKYEIASNQVEYNIVTRDIEASGLFDYCRENHIAIIAYSPLSHGKIFGNKSLLNDLQTIGSRYNASPAQVALAWLLERDNTFPIPKASNAEHMKEDLKAIDIKLSKEDLDFLSKLDSKYHMESIAKQHVERSDKINSYDFKEEKTEQ</sequence>
<dbReference type="EMBL" id="JADFAR010000030">
    <property type="protein sequence ID" value="MBE5728695.1"/>
    <property type="molecule type" value="Genomic_DNA"/>
</dbReference>
<accession>A0A8T3V135</accession>
<dbReference type="Gene3D" id="3.20.20.100">
    <property type="entry name" value="NADP-dependent oxidoreductase domain"/>
    <property type="match status" value="1"/>
</dbReference>
<dbReference type="InterPro" id="IPR020471">
    <property type="entry name" value="AKR"/>
</dbReference>